<dbReference type="EMBL" id="LJSK01000018">
    <property type="protein sequence ID" value="KPI89710.1"/>
    <property type="molecule type" value="Genomic_DNA"/>
</dbReference>
<dbReference type="InterPro" id="IPR036869">
    <property type="entry name" value="J_dom_sf"/>
</dbReference>
<dbReference type="SMART" id="SM00271">
    <property type="entry name" value="DnaJ"/>
    <property type="match status" value="1"/>
</dbReference>
<gene>
    <name evidence="3" type="ORF">ABL78_1203</name>
</gene>
<feature type="region of interest" description="Disordered" evidence="1">
    <location>
        <begin position="265"/>
        <end position="302"/>
    </location>
</feature>
<feature type="region of interest" description="Disordered" evidence="1">
    <location>
        <begin position="359"/>
        <end position="422"/>
    </location>
</feature>
<feature type="compositionally biased region" description="Basic and acidic residues" evidence="1">
    <location>
        <begin position="269"/>
        <end position="279"/>
    </location>
</feature>
<feature type="compositionally biased region" description="Low complexity" evidence="1">
    <location>
        <begin position="106"/>
        <end position="126"/>
    </location>
</feature>
<feature type="domain" description="J" evidence="2">
    <location>
        <begin position="42"/>
        <end position="115"/>
    </location>
</feature>
<evidence type="ECO:0000259" key="2">
    <source>
        <dbReference type="PROSITE" id="PS50076"/>
    </source>
</evidence>
<sequence length="422" mass="47138">MRRLLRCRAHTWPSSFSVMPLHPLTLSRRQCATTPTEDDVLAAYRTLGVHATATLADVKKRYGVLAKEHHPDVSSSTATSSTSRMTDINAAYNTVKQFFQAGGRLSSRPSFSSSTSSSEGKTSSPYYSAHDTAYQPWYEDMDPLMYELMWEEMRRQNEEEAFSNTVHAENFYRMSGQWRPPRSSFSNGRSSKQRPPSPGHGGSDRTNAQNASGSNRAASKTTTWSEEQLKAMVHMYQDGKSFEFIANALGKASADAVMEEFNRWSADTHSSRRRSDSNRNSRQGSNGRRRRSPNRSRDFYYAESPDDIPYELYEMMEEEPYCDGSGAGMGNPFGYCQGDGDGYNTYYGNATPFYGTHQMSSGGAPPFPRGSYPKGSGRQRVYDSSHNASYKPSRHHRNGPPHKSKRKSDNGSSSGGDQNGDN</sequence>
<reference evidence="3 4" key="1">
    <citation type="journal article" date="2015" name="PLoS Pathog.">
        <title>Leptomonas seymouri: Adaptations to the Dixenous Life Cycle Analyzed by Genome Sequencing, Transcriptome Profiling and Co-infection with Leishmania donovani.</title>
        <authorList>
            <person name="Kraeva N."/>
            <person name="Butenko A."/>
            <person name="Hlavacova J."/>
            <person name="Kostygov A."/>
            <person name="Myskova J."/>
            <person name="Grybchuk D."/>
            <person name="Lestinova T."/>
            <person name="Votypka J."/>
            <person name="Volf P."/>
            <person name="Opperdoes F."/>
            <person name="Flegontov P."/>
            <person name="Lukes J."/>
            <person name="Yurchenko V."/>
        </authorList>
    </citation>
    <scope>NUCLEOTIDE SEQUENCE [LARGE SCALE GENOMIC DNA]</scope>
    <source>
        <strain evidence="3 4">ATCC 30220</strain>
    </source>
</reference>
<dbReference type="CDD" id="cd06257">
    <property type="entry name" value="DnaJ"/>
    <property type="match status" value="1"/>
</dbReference>
<feature type="compositionally biased region" description="Polar residues" evidence="1">
    <location>
        <begin position="183"/>
        <end position="194"/>
    </location>
</feature>
<keyword evidence="4" id="KW-1185">Reference proteome</keyword>
<protein>
    <recommendedName>
        <fullName evidence="2">J domain-containing protein</fullName>
    </recommendedName>
</protein>
<dbReference type="InterPro" id="IPR001623">
    <property type="entry name" value="DnaJ_domain"/>
</dbReference>
<dbReference type="OrthoDB" id="445556at2759"/>
<dbReference type="Gene3D" id="1.10.287.110">
    <property type="entry name" value="DnaJ domain"/>
    <property type="match status" value="1"/>
</dbReference>
<dbReference type="VEuPathDB" id="TriTrypDB:Lsey_0018_0400"/>
<feature type="compositionally biased region" description="Basic residues" evidence="1">
    <location>
        <begin position="392"/>
        <end position="406"/>
    </location>
</feature>
<dbReference type="Proteomes" id="UP000038009">
    <property type="component" value="Unassembled WGS sequence"/>
</dbReference>
<proteinExistence type="predicted"/>
<dbReference type="OMA" id="MEEEPYY"/>
<evidence type="ECO:0000313" key="3">
    <source>
        <dbReference type="EMBL" id="KPI89710.1"/>
    </source>
</evidence>
<name>A0A0N1I106_LEPSE</name>
<feature type="compositionally biased region" description="Polar residues" evidence="1">
    <location>
        <begin position="204"/>
        <end position="223"/>
    </location>
</feature>
<dbReference type="AlphaFoldDB" id="A0A0N1I106"/>
<dbReference type="Pfam" id="PF00226">
    <property type="entry name" value="DnaJ"/>
    <property type="match status" value="1"/>
</dbReference>
<organism evidence="3 4">
    <name type="scientific">Leptomonas seymouri</name>
    <dbReference type="NCBI Taxonomy" id="5684"/>
    <lineage>
        <taxon>Eukaryota</taxon>
        <taxon>Discoba</taxon>
        <taxon>Euglenozoa</taxon>
        <taxon>Kinetoplastea</taxon>
        <taxon>Metakinetoplastina</taxon>
        <taxon>Trypanosomatida</taxon>
        <taxon>Trypanosomatidae</taxon>
        <taxon>Leishmaniinae</taxon>
        <taxon>Leptomonas</taxon>
    </lineage>
</organism>
<comment type="caution">
    <text evidence="3">The sequence shown here is derived from an EMBL/GenBank/DDBJ whole genome shotgun (WGS) entry which is preliminary data.</text>
</comment>
<evidence type="ECO:0000256" key="1">
    <source>
        <dbReference type="SAM" id="MobiDB-lite"/>
    </source>
</evidence>
<feature type="compositionally biased region" description="Gly residues" evidence="1">
    <location>
        <begin position="413"/>
        <end position="422"/>
    </location>
</feature>
<feature type="region of interest" description="Disordered" evidence="1">
    <location>
        <begin position="104"/>
        <end position="126"/>
    </location>
</feature>
<accession>A0A0N1I106</accession>
<evidence type="ECO:0000313" key="4">
    <source>
        <dbReference type="Proteomes" id="UP000038009"/>
    </source>
</evidence>
<dbReference type="PROSITE" id="PS50076">
    <property type="entry name" value="DNAJ_2"/>
    <property type="match status" value="1"/>
</dbReference>
<dbReference type="SUPFAM" id="SSF46565">
    <property type="entry name" value="Chaperone J-domain"/>
    <property type="match status" value="1"/>
</dbReference>
<feature type="region of interest" description="Disordered" evidence="1">
    <location>
        <begin position="177"/>
        <end position="223"/>
    </location>
</feature>